<evidence type="ECO:0000313" key="2">
    <source>
        <dbReference type="EMBL" id="MVB09506.1"/>
    </source>
</evidence>
<gene>
    <name evidence="2" type="ORF">CAFE_01620</name>
</gene>
<reference evidence="2 3" key="1">
    <citation type="submission" date="2019-09" db="EMBL/GenBank/DDBJ databases">
        <title>Genome sequence of Clostridium sp. EA1.</title>
        <authorList>
            <person name="Poehlein A."/>
            <person name="Bengelsdorf F.R."/>
            <person name="Daniel R."/>
        </authorList>
    </citation>
    <scope>NUCLEOTIDE SEQUENCE [LARGE SCALE GENOMIC DNA]</scope>
    <source>
        <strain evidence="2 3">EA1</strain>
    </source>
</reference>
<evidence type="ECO:0000313" key="3">
    <source>
        <dbReference type="Proteomes" id="UP000469440"/>
    </source>
</evidence>
<dbReference type="Proteomes" id="UP000469440">
    <property type="component" value="Unassembled WGS sequence"/>
</dbReference>
<proteinExistence type="predicted"/>
<feature type="region of interest" description="Disordered" evidence="1">
    <location>
        <begin position="106"/>
        <end position="136"/>
    </location>
</feature>
<evidence type="ECO:0008006" key="4">
    <source>
        <dbReference type="Google" id="ProtNLM"/>
    </source>
</evidence>
<protein>
    <recommendedName>
        <fullName evidence="4">DUF3848 domain-containing protein</fullName>
    </recommendedName>
</protein>
<organism evidence="2 3">
    <name type="scientific">Caproicibacter fermentans</name>
    <dbReference type="NCBI Taxonomy" id="2576756"/>
    <lineage>
        <taxon>Bacteria</taxon>
        <taxon>Bacillati</taxon>
        <taxon>Bacillota</taxon>
        <taxon>Clostridia</taxon>
        <taxon>Eubacteriales</taxon>
        <taxon>Acutalibacteraceae</taxon>
        <taxon>Caproicibacter</taxon>
    </lineage>
</organism>
<name>A0A6N8HUQ4_9FIRM</name>
<feature type="compositionally biased region" description="Basic and acidic residues" evidence="1">
    <location>
        <begin position="124"/>
        <end position="136"/>
    </location>
</feature>
<comment type="caution">
    <text evidence="2">The sequence shown here is derived from an EMBL/GenBank/DDBJ whole genome shotgun (WGS) entry which is preliminary data.</text>
</comment>
<sequence length="136" mass="15811">MQDKLQELLDRLDANFLAFQTAWEAKNKTELIDASREITAIKDAHYYLTESHGFEPEEVDYLLLFENPLQVVADKWLERTEDLSDFSFALDEVFDKQDALRDYEQKEKPSVLEQLRKAPGPTPEPHEKPATAKEAR</sequence>
<feature type="compositionally biased region" description="Basic and acidic residues" evidence="1">
    <location>
        <begin position="106"/>
        <end position="116"/>
    </location>
</feature>
<accession>A0A6N8HUQ4</accession>
<dbReference type="RefSeq" id="WP_156989518.1">
    <property type="nucleotide sequence ID" value="NZ_VWXL01000004.1"/>
</dbReference>
<keyword evidence="3" id="KW-1185">Reference proteome</keyword>
<dbReference type="OrthoDB" id="1858648at2"/>
<dbReference type="EMBL" id="VWXL01000004">
    <property type="protein sequence ID" value="MVB09506.1"/>
    <property type="molecule type" value="Genomic_DNA"/>
</dbReference>
<dbReference type="AlphaFoldDB" id="A0A6N8HUQ4"/>
<evidence type="ECO:0000256" key="1">
    <source>
        <dbReference type="SAM" id="MobiDB-lite"/>
    </source>
</evidence>